<feature type="transmembrane region" description="Helical" evidence="8">
    <location>
        <begin position="654"/>
        <end position="681"/>
    </location>
</feature>
<evidence type="ECO:0000256" key="2">
    <source>
        <dbReference type="ARBA" id="ARBA00022676"/>
    </source>
</evidence>
<feature type="transmembrane region" description="Helical" evidence="8">
    <location>
        <begin position="717"/>
        <end position="737"/>
    </location>
</feature>
<sequence>MADLQPLNLLHVHKSNIIINRAHTLLHSIAIAFLIYYRVSFLFQNDKETRSTPTWPWLLVFFSELLLSFIWLLGQAFKWRRVSRTVFPERLPEDDKLPAIDIFICTVDPNREPTIGVMNTVISALSLDYPPEKLHVYLSDDGGSSLTLKGMREAWEFAKWWIPFCNKFRIQDRCPEAYFSAISLADDVGGNSDEFLKQREIIKQKYQEFKERVNGLKEILGDACSASGDHPPVVEVIEGNPHDSKAQVLEQPILPLLVYVSREKRPSQPQHFKAGALNALLRVSGVISNSPYILMLDCDMYCNDPTSARQAMCFHLDPKLSSSLAFVQFPQRFHNIATNDIYDCQYRSTYTVLWQGMDGLEGPVLSGTGFYIKRVCFCGDYVQEGTDLMELKSYFGPSNEFMKSILHYNKPNLINNRESTNSLIKEAKFLASSTYADQTKWGKDVGFLYYAVAEDYLTGFTLQCKGWTSVFHATSMPQFLGTATTNLNDLLTQGIRWSSGLMDVGLSKFCPFIYGPSKMSFHGKMCYAELSFFPLYCLPLWCFATVPQLCLLNGTSIYPEVSNPFFIIFPFIFMSSSIKLLYEIFITGGSYRSWINEQRIWMIKSITSHLYGCLDAFMKRIGMRKTSFLATNKVDDDEQVMLYKKGLIDFRTSAMFLAPLVTLMMLNMVSFVVGMARLILVGDLEKWFLQVSISFYILVMSYPIMEGILIRKDKGRIPPSITIFSASVTLPLIFLPLGSRFLMY</sequence>
<name>A0ABM3IS15_ZIZJJ</name>
<evidence type="ECO:0000256" key="5">
    <source>
        <dbReference type="ARBA" id="ARBA00022989"/>
    </source>
</evidence>
<dbReference type="Gene3D" id="3.90.550.10">
    <property type="entry name" value="Spore Coat Polysaccharide Biosynthesis Protein SpsA, Chain A"/>
    <property type="match status" value="2"/>
</dbReference>
<evidence type="ECO:0000313" key="9">
    <source>
        <dbReference type="Proteomes" id="UP001652623"/>
    </source>
</evidence>
<evidence type="ECO:0000256" key="4">
    <source>
        <dbReference type="ARBA" id="ARBA00022692"/>
    </source>
</evidence>
<gene>
    <name evidence="10" type="primary">LOC107422984</name>
</gene>
<dbReference type="GeneID" id="107422984"/>
<evidence type="ECO:0000256" key="7">
    <source>
        <dbReference type="ARBA" id="ARBA00023316"/>
    </source>
</evidence>
<feature type="transmembrane region" description="Helical" evidence="8">
    <location>
        <begin position="526"/>
        <end position="546"/>
    </location>
</feature>
<keyword evidence="3" id="KW-0808">Transferase</keyword>
<evidence type="ECO:0000256" key="3">
    <source>
        <dbReference type="ARBA" id="ARBA00022679"/>
    </source>
</evidence>
<evidence type="ECO:0000313" key="10">
    <source>
        <dbReference type="RefSeq" id="XP_048334326.2"/>
    </source>
</evidence>
<dbReference type="RefSeq" id="XP_048334326.2">
    <property type="nucleotide sequence ID" value="XM_048478369.2"/>
</dbReference>
<evidence type="ECO:0000256" key="1">
    <source>
        <dbReference type="ARBA" id="ARBA00004127"/>
    </source>
</evidence>
<feature type="transmembrane region" description="Helical" evidence="8">
    <location>
        <begin position="687"/>
        <end position="705"/>
    </location>
</feature>
<dbReference type="SUPFAM" id="SSF53448">
    <property type="entry name" value="Nucleotide-diphospho-sugar transferases"/>
    <property type="match status" value="1"/>
</dbReference>
<keyword evidence="2" id="KW-0328">Glycosyltransferase</keyword>
<organism evidence="9 10">
    <name type="scientific">Ziziphus jujuba</name>
    <name type="common">Chinese jujube</name>
    <name type="synonym">Ziziphus sativa</name>
    <dbReference type="NCBI Taxonomy" id="326968"/>
    <lineage>
        <taxon>Eukaryota</taxon>
        <taxon>Viridiplantae</taxon>
        <taxon>Streptophyta</taxon>
        <taxon>Embryophyta</taxon>
        <taxon>Tracheophyta</taxon>
        <taxon>Spermatophyta</taxon>
        <taxon>Magnoliopsida</taxon>
        <taxon>eudicotyledons</taxon>
        <taxon>Gunneridae</taxon>
        <taxon>Pentapetalae</taxon>
        <taxon>rosids</taxon>
        <taxon>fabids</taxon>
        <taxon>Rosales</taxon>
        <taxon>Rhamnaceae</taxon>
        <taxon>Paliureae</taxon>
        <taxon>Ziziphus</taxon>
    </lineage>
</organism>
<keyword evidence="5 8" id="KW-1133">Transmembrane helix</keyword>
<comment type="subcellular location">
    <subcellularLocation>
        <location evidence="1">Endomembrane system</location>
        <topology evidence="1">Multi-pass membrane protein</topology>
    </subcellularLocation>
</comment>
<reference evidence="10" key="1">
    <citation type="submission" date="2025-08" db="UniProtKB">
        <authorList>
            <consortium name="RefSeq"/>
        </authorList>
    </citation>
    <scope>IDENTIFICATION</scope>
    <source>
        <tissue evidence="10">Seedling</tissue>
    </source>
</reference>
<feature type="transmembrane region" description="Helical" evidence="8">
    <location>
        <begin position="24"/>
        <end position="43"/>
    </location>
</feature>
<keyword evidence="4 8" id="KW-0812">Transmembrane</keyword>
<protein>
    <submittedName>
        <fullName evidence="10">LOW QUALITY PROTEIN: cellulose synthase-like protein G2</fullName>
    </submittedName>
</protein>
<feature type="transmembrane region" description="Helical" evidence="8">
    <location>
        <begin position="566"/>
        <end position="585"/>
    </location>
</feature>
<keyword evidence="7" id="KW-0961">Cell wall biogenesis/degradation</keyword>
<dbReference type="InterPro" id="IPR029044">
    <property type="entry name" value="Nucleotide-diphossugar_trans"/>
</dbReference>
<evidence type="ECO:0000256" key="6">
    <source>
        <dbReference type="ARBA" id="ARBA00023136"/>
    </source>
</evidence>
<feature type="transmembrane region" description="Helical" evidence="8">
    <location>
        <begin position="55"/>
        <end position="74"/>
    </location>
</feature>
<dbReference type="InterPro" id="IPR005150">
    <property type="entry name" value="Cellulose_synth"/>
</dbReference>
<dbReference type="Pfam" id="PF03552">
    <property type="entry name" value="Cellulose_synt"/>
    <property type="match status" value="2"/>
</dbReference>
<evidence type="ECO:0000256" key="8">
    <source>
        <dbReference type="SAM" id="Phobius"/>
    </source>
</evidence>
<keyword evidence="6 8" id="KW-0472">Membrane</keyword>
<keyword evidence="9" id="KW-1185">Reference proteome</keyword>
<dbReference type="Proteomes" id="UP001652623">
    <property type="component" value="Chromosome 3"/>
</dbReference>
<proteinExistence type="predicted"/>
<accession>A0ABM3IS15</accession>
<dbReference type="PANTHER" id="PTHR13301">
    <property type="entry name" value="X-BOX TRANSCRIPTION FACTOR-RELATED"/>
    <property type="match status" value="1"/>
</dbReference>